<keyword evidence="2" id="KW-1185">Reference proteome</keyword>
<dbReference type="InParanoid" id="A0A7R8UD91"/>
<name>A0A7R8UD91_HERIL</name>
<organism evidence="1 2">
    <name type="scientific">Hermetia illucens</name>
    <name type="common">Black soldier fly</name>
    <dbReference type="NCBI Taxonomy" id="343691"/>
    <lineage>
        <taxon>Eukaryota</taxon>
        <taxon>Metazoa</taxon>
        <taxon>Ecdysozoa</taxon>
        <taxon>Arthropoda</taxon>
        <taxon>Hexapoda</taxon>
        <taxon>Insecta</taxon>
        <taxon>Pterygota</taxon>
        <taxon>Neoptera</taxon>
        <taxon>Endopterygota</taxon>
        <taxon>Diptera</taxon>
        <taxon>Brachycera</taxon>
        <taxon>Stratiomyomorpha</taxon>
        <taxon>Stratiomyidae</taxon>
        <taxon>Hermetiinae</taxon>
        <taxon>Hermetia</taxon>
    </lineage>
</organism>
<reference evidence="1 2" key="1">
    <citation type="submission" date="2020-11" db="EMBL/GenBank/DDBJ databases">
        <authorList>
            <person name="Wallbank WR R."/>
            <person name="Pardo Diaz C."/>
            <person name="Kozak K."/>
            <person name="Martin S."/>
            <person name="Jiggins C."/>
            <person name="Moest M."/>
            <person name="Warren A I."/>
            <person name="Generalovic N T."/>
            <person name="Byers J.R.P. K."/>
            <person name="Montejo-Kovacevich G."/>
            <person name="Yen C E."/>
        </authorList>
    </citation>
    <scope>NUCLEOTIDE SEQUENCE [LARGE SCALE GENOMIC DNA]</scope>
</reference>
<dbReference type="EMBL" id="LR899009">
    <property type="protein sequence ID" value="CAD7078582.1"/>
    <property type="molecule type" value="Genomic_DNA"/>
</dbReference>
<evidence type="ECO:0000313" key="2">
    <source>
        <dbReference type="Proteomes" id="UP000594454"/>
    </source>
</evidence>
<dbReference type="Proteomes" id="UP000594454">
    <property type="component" value="Chromosome 1"/>
</dbReference>
<evidence type="ECO:0000313" key="1">
    <source>
        <dbReference type="EMBL" id="CAD7078582.1"/>
    </source>
</evidence>
<gene>
    <name evidence="1" type="ORF">HERILL_LOCUS1840</name>
</gene>
<proteinExistence type="predicted"/>
<dbReference type="AlphaFoldDB" id="A0A7R8UD91"/>
<protein>
    <submittedName>
        <fullName evidence="1">Uncharacterized protein</fullName>
    </submittedName>
</protein>
<sequence>MTTSQPQKRNSFFSDKSIYLQRKIPIVPARGELCQVGKRVGGARPSSVPCPACAVRPVQATPEYSQRRIGKIKQLFALQSGAACENEADICMKMDIKTPVTEVQKQTFQHLVEKIVANNNKFPPKEIESFRHLLENIRDTKNFQTIMEKFKSVESLESSLSDEISREGNEWCVGLILDR</sequence>
<accession>A0A7R8UD91</accession>
<dbReference type="OrthoDB" id="6159439at2759"/>